<dbReference type="InterPro" id="IPR036390">
    <property type="entry name" value="WH_DNA-bd_sf"/>
</dbReference>
<dbReference type="Pfam" id="PF21205">
    <property type="entry name" value="Rep3_C"/>
    <property type="match status" value="1"/>
</dbReference>
<evidence type="ECO:0000313" key="3">
    <source>
        <dbReference type="EMBL" id="MEN1761732.1"/>
    </source>
</evidence>
<dbReference type="Gene3D" id="1.10.10.10">
    <property type="entry name" value="Winged helix-like DNA-binding domain superfamily/Winged helix DNA-binding domain"/>
    <property type="match status" value="2"/>
</dbReference>
<sequence length="327" mass="38191">MTKSKNNQLDGSNMVAKGHALVRAKGKMGALEQKIALSVISLIDKDDTEFKDSYQIDVKDIQKLTGTTDKNFYKVVKETTSDLMDRKIVIEEEIEGGKKRFFEARYLSSAEHVEGSGTITVTMEKKLKPYLIQLKAFTQFQLQNVLKMKSGYAIKLYELLKQWPKKNNLAMEVNQLREILGIEDDEYDRFYDFEKRVIKTAINEINKHTDVRVHYEKVKRGRNIEKIVFLYETVESDPEKAFLEEMVKKGSYDIGDIKEKCGIGEYKFNAKQVTALYTLAINKFNKDPFGYTKYYVEKMKEKSVKNKFAYLKKALSEDWDYYSYQNR</sequence>
<gene>
    <name evidence="3" type="ORF">AAIG11_14695</name>
</gene>
<dbReference type="EMBL" id="JBCITM010000020">
    <property type="protein sequence ID" value="MEN1761732.1"/>
    <property type="molecule type" value="Genomic_DNA"/>
</dbReference>
<protein>
    <submittedName>
        <fullName evidence="3">Replication initiation protein</fullName>
    </submittedName>
</protein>
<feature type="domain" description="Initiator Rep protein WH1" evidence="2">
    <location>
        <begin position="15"/>
        <end position="161"/>
    </location>
</feature>
<evidence type="ECO:0000313" key="4">
    <source>
        <dbReference type="Proteomes" id="UP001407405"/>
    </source>
</evidence>
<evidence type="ECO:0000259" key="2">
    <source>
        <dbReference type="Pfam" id="PF01051"/>
    </source>
</evidence>
<name>A0ABU9VX66_9CLOT</name>
<reference evidence="3 4" key="1">
    <citation type="submission" date="2024-04" db="EMBL/GenBank/DDBJ databases">
        <title>Genome sequencing and metabolic network reconstruction of aminoacids and betaine degradation by Anoxynatronum sibiricum.</title>
        <authorList>
            <person name="Detkova E.N."/>
            <person name="Boltjanskaja Y.V."/>
            <person name="Mardanov A.V."/>
            <person name="Kevbrin V."/>
        </authorList>
    </citation>
    <scope>NUCLEOTIDE SEQUENCE [LARGE SCALE GENOMIC DNA]</scope>
    <source>
        <strain evidence="3 4">Z-7981</strain>
    </source>
</reference>
<accession>A0ABU9VX66</accession>
<keyword evidence="4" id="KW-1185">Reference proteome</keyword>
<proteinExistence type="inferred from homology"/>
<dbReference type="Pfam" id="PF01051">
    <property type="entry name" value="Rep3_N"/>
    <property type="match status" value="1"/>
</dbReference>
<dbReference type="RefSeq" id="WP_343187018.1">
    <property type="nucleotide sequence ID" value="NZ_JBCITM010000020.1"/>
</dbReference>
<comment type="caution">
    <text evidence="3">The sequence shown here is derived from an EMBL/GenBank/DDBJ whole genome shotgun (WGS) entry which is preliminary data.</text>
</comment>
<evidence type="ECO:0000256" key="1">
    <source>
        <dbReference type="ARBA" id="ARBA00038283"/>
    </source>
</evidence>
<dbReference type="SUPFAM" id="SSF46785">
    <property type="entry name" value="Winged helix' DNA-binding domain"/>
    <property type="match status" value="2"/>
</dbReference>
<dbReference type="Proteomes" id="UP001407405">
    <property type="component" value="Unassembled WGS sequence"/>
</dbReference>
<dbReference type="InterPro" id="IPR000525">
    <property type="entry name" value="Initiator_Rep_WH1"/>
</dbReference>
<comment type="similarity">
    <text evidence="1">Belongs to the initiator RepB protein family.</text>
</comment>
<organism evidence="3 4">
    <name type="scientific">Anoxynatronum sibiricum</name>
    <dbReference type="NCBI Taxonomy" id="210623"/>
    <lineage>
        <taxon>Bacteria</taxon>
        <taxon>Bacillati</taxon>
        <taxon>Bacillota</taxon>
        <taxon>Clostridia</taxon>
        <taxon>Eubacteriales</taxon>
        <taxon>Clostridiaceae</taxon>
        <taxon>Anoxynatronum</taxon>
    </lineage>
</organism>
<dbReference type="InterPro" id="IPR036388">
    <property type="entry name" value="WH-like_DNA-bd_sf"/>
</dbReference>